<evidence type="ECO:0000256" key="6">
    <source>
        <dbReference type="ARBA" id="ARBA00023136"/>
    </source>
</evidence>
<feature type="domain" description="DAGKc" evidence="8">
    <location>
        <begin position="132"/>
        <end position="277"/>
    </location>
</feature>
<evidence type="ECO:0000256" key="5">
    <source>
        <dbReference type="ARBA" id="ARBA00022840"/>
    </source>
</evidence>
<dbReference type="InterPro" id="IPR001206">
    <property type="entry name" value="Diacylglycerol_kinase_cat_dom"/>
</dbReference>
<dbReference type="Gene3D" id="3.40.50.10330">
    <property type="entry name" value="Probable inorganic polyphosphate/atp-NAD kinase, domain 1"/>
    <property type="match status" value="1"/>
</dbReference>
<dbReference type="SUPFAM" id="SSF111331">
    <property type="entry name" value="NAD kinase/diacylglycerol kinase-like"/>
    <property type="match status" value="1"/>
</dbReference>
<dbReference type="PROSITE" id="PS50146">
    <property type="entry name" value="DAGK"/>
    <property type="match status" value="1"/>
</dbReference>
<comment type="caution">
    <text evidence="9">The sequence shown here is derived from an EMBL/GenBank/DDBJ whole genome shotgun (WGS) entry which is preliminary data.</text>
</comment>
<reference evidence="9 10" key="1">
    <citation type="journal article" date="2024" name="BMC Genomics">
        <title>Genome assembly of redclaw crayfish (Cherax quadricarinatus) provides insights into its immune adaptation and hypoxia tolerance.</title>
        <authorList>
            <person name="Liu Z."/>
            <person name="Zheng J."/>
            <person name="Li H."/>
            <person name="Fang K."/>
            <person name="Wang S."/>
            <person name="He J."/>
            <person name="Zhou D."/>
            <person name="Weng S."/>
            <person name="Chi M."/>
            <person name="Gu Z."/>
            <person name="He J."/>
            <person name="Li F."/>
            <person name="Wang M."/>
        </authorList>
    </citation>
    <scope>NUCLEOTIDE SEQUENCE [LARGE SCALE GENOMIC DNA]</scope>
    <source>
        <strain evidence="9">ZL_2023a</strain>
    </source>
</reference>
<dbReference type="PANTHER" id="PTHR12358:SF112">
    <property type="entry name" value="LD11247P-RELATED"/>
    <property type="match status" value="1"/>
</dbReference>
<dbReference type="GO" id="GO:0005737">
    <property type="term" value="C:cytoplasm"/>
    <property type="evidence" value="ECO:0007669"/>
    <property type="project" value="TreeGrafter"/>
</dbReference>
<evidence type="ECO:0000256" key="1">
    <source>
        <dbReference type="ARBA" id="ARBA00004308"/>
    </source>
</evidence>
<dbReference type="FunFam" id="3.40.50.10330:FF:000005">
    <property type="entry name" value="Sphingosine kinase 2"/>
    <property type="match status" value="1"/>
</dbReference>
<dbReference type="AlphaFoldDB" id="A0AAW0X789"/>
<evidence type="ECO:0000313" key="9">
    <source>
        <dbReference type="EMBL" id="KAK8740355.1"/>
    </source>
</evidence>
<dbReference type="EC" id="2.7.1.91" evidence="7"/>
<protein>
    <recommendedName>
        <fullName evidence="7">sphingosine kinase</fullName>
        <ecNumber evidence="7">2.7.1.91</ecNumber>
    </recommendedName>
</protein>
<dbReference type="SMART" id="SM00046">
    <property type="entry name" value="DAGKc"/>
    <property type="match status" value="1"/>
</dbReference>
<evidence type="ECO:0000256" key="2">
    <source>
        <dbReference type="ARBA" id="ARBA00022679"/>
    </source>
</evidence>
<proteinExistence type="predicted"/>
<dbReference type="GO" id="GO:0005524">
    <property type="term" value="F:ATP binding"/>
    <property type="evidence" value="ECO:0007669"/>
    <property type="project" value="UniProtKB-KW"/>
</dbReference>
<keyword evidence="10" id="KW-1185">Reference proteome</keyword>
<organism evidence="9 10">
    <name type="scientific">Cherax quadricarinatus</name>
    <name type="common">Australian red claw crayfish</name>
    <dbReference type="NCBI Taxonomy" id="27406"/>
    <lineage>
        <taxon>Eukaryota</taxon>
        <taxon>Metazoa</taxon>
        <taxon>Ecdysozoa</taxon>
        <taxon>Arthropoda</taxon>
        <taxon>Crustacea</taxon>
        <taxon>Multicrustacea</taxon>
        <taxon>Malacostraca</taxon>
        <taxon>Eumalacostraca</taxon>
        <taxon>Eucarida</taxon>
        <taxon>Decapoda</taxon>
        <taxon>Pleocyemata</taxon>
        <taxon>Astacidea</taxon>
        <taxon>Parastacoidea</taxon>
        <taxon>Parastacidae</taxon>
        <taxon>Cherax</taxon>
    </lineage>
</organism>
<dbReference type="InterPro" id="IPR050187">
    <property type="entry name" value="Lipid_Phosphate_FormReg"/>
</dbReference>
<dbReference type="GO" id="GO:0016020">
    <property type="term" value="C:membrane"/>
    <property type="evidence" value="ECO:0007669"/>
    <property type="project" value="TreeGrafter"/>
</dbReference>
<dbReference type="EMBL" id="JARKIK010000033">
    <property type="protein sequence ID" value="KAK8740355.1"/>
    <property type="molecule type" value="Genomic_DNA"/>
</dbReference>
<keyword evidence="5" id="KW-0067">ATP-binding</keyword>
<dbReference type="GO" id="GO:0012505">
    <property type="term" value="C:endomembrane system"/>
    <property type="evidence" value="ECO:0007669"/>
    <property type="project" value="UniProtKB-SubCell"/>
</dbReference>
<dbReference type="GO" id="GO:0042981">
    <property type="term" value="P:regulation of apoptotic process"/>
    <property type="evidence" value="ECO:0007669"/>
    <property type="project" value="UniProtKB-ARBA"/>
</dbReference>
<evidence type="ECO:0000256" key="7">
    <source>
        <dbReference type="ARBA" id="ARBA00044037"/>
    </source>
</evidence>
<keyword evidence="4" id="KW-0418">Kinase</keyword>
<dbReference type="InterPro" id="IPR016064">
    <property type="entry name" value="NAD/diacylglycerol_kinase_sf"/>
</dbReference>
<dbReference type="PANTHER" id="PTHR12358">
    <property type="entry name" value="SPHINGOSINE KINASE"/>
    <property type="match status" value="1"/>
</dbReference>
<gene>
    <name evidence="9" type="ORF">OTU49_002869</name>
</gene>
<comment type="subcellular location">
    <subcellularLocation>
        <location evidence="1">Endomembrane system</location>
    </subcellularLocation>
</comment>
<evidence type="ECO:0000313" key="10">
    <source>
        <dbReference type="Proteomes" id="UP001445076"/>
    </source>
</evidence>
<dbReference type="Proteomes" id="UP001445076">
    <property type="component" value="Unassembled WGS sequence"/>
</dbReference>
<keyword evidence="2" id="KW-0808">Transferase</keyword>
<dbReference type="Pfam" id="PF00781">
    <property type="entry name" value="DAGK_cat"/>
    <property type="match status" value="1"/>
</dbReference>
<evidence type="ECO:0000256" key="4">
    <source>
        <dbReference type="ARBA" id="ARBA00022777"/>
    </source>
</evidence>
<keyword evidence="3" id="KW-0547">Nucleotide-binding</keyword>
<evidence type="ECO:0000259" key="8">
    <source>
        <dbReference type="PROSITE" id="PS50146"/>
    </source>
</evidence>
<accession>A0AAW0X789</accession>
<sequence>MEGASTTLVLPLQDKFRQYRHKGDPCDVRLDENGLTVCHGRNTAKKRVLKASELVGCLCMKAGPQEPRTHLAFFTVFAYPMDDRGKKRTRVSLSFEVDKEDTFEKNLEIANGWRTAVHQTIRNCGIANPQIDKSKRLLLLINPNSGHGKAHQIYKKQVASVLGEAEVAHEVIITERPNHALEIVQSLDLTKYSGIVILSGDGLLFEVYNGLLRRSDSEQAIRFPVGIIPGGSGNGLARSLAHWLNEPYMSNPVLVSTLNIVYGHLSPMDLAIIHTAEGKVRNFY</sequence>
<dbReference type="GO" id="GO:0046512">
    <property type="term" value="P:sphingosine biosynthetic process"/>
    <property type="evidence" value="ECO:0007669"/>
    <property type="project" value="TreeGrafter"/>
</dbReference>
<name>A0AAW0X789_CHEQU</name>
<dbReference type="GO" id="GO:0008481">
    <property type="term" value="F:sphingosine kinase activity"/>
    <property type="evidence" value="ECO:0007669"/>
    <property type="project" value="UniProtKB-EC"/>
</dbReference>
<evidence type="ECO:0000256" key="3">
    <source>
        <dbReference type="ARBA" id="ARBA00022741"/>
    </source>
</evidence>
<keyword evidence="6" id="KW-0472">Membrane</keyword>
<dbReference type="InterPro" id="IPR017438">
    <property type="entry name" value="ATP-NAD_kinase_N"/>
</dbReference>